<dbReference type="OrthoDB" id="5807941at2"/>
<dbReference type="Proteomes" id="UP000091926">
    <property type="component" value="Chromosome"/>
</dbReference>
<dbReference type="PANTHER" id="PTHR38032">
    <property type="entry name" value="POLYMERASE-RELATED"/>
    <property type="match status" value="1"/>
</dbReference>
<organism evidence="3 4">
    <name type="scientific">Bordetella flabilis</name>
    <dbReference type="NCBI Taxonomy" id="463014"/>
    <lineage>
        <taxon>Bacteria</taxon>
        <taxon>Pseudomonadati</taxon>
        <taxon>Pseudomonadota</taxon>
        <taxon>Betaproteobacteria</taxon>
        <taxon>Burkholderiales</taxon>
        <taxon>Alcaligenaceae</taxon>
        <taxon>Bordetella</taxon>
    </lineage>
</organism>
<dbReference type="InterPro" id="IPR046865">
    <property type="entry name" value="FapA_b_solenoid"/>
</dbReference>
<protein>
    <recommendedName>
        <fullName evidence="2">Flagellar Assembly Protein A N-terminal region domain-containing protein</fullName>
    </recommendedName>
</protein>
<dbReference type="RefSeq" id="WP_066656469.1">
    <property type="nucleotide sequence ID" value="NZ_CBCSCL010000034.1"/>
</dbReference>
<accession>A0A193GBR2</accession>
<reference evidence="3 4" key="1">
    <citation type="submission" date="2016-06" db="EMBL/GenBank/DDBJ databases">
        <title>Complete genome sequences of Bordetella bronchialis and Bordetella flabilis.</title>
        <authorList>
            <person name="LiPuma J.J."/>
            <person name="Spilker T."/>
        </authorList>
    </citation>
    <scope>NUCLEOTIDE SEQUENCE [LARGE SCALE GENOMIC DNA]</scope>
    <source>
        <strain evidence="3 4">AU10664</strain>
    </source>
</reference>
<dbReference type="Pfam" id="PF03961">
    <property type="entry name" value="FapA"/>
    <property type="match status" value="1"/>
</dbReference>
<evidence type="ECO:0000259" key="2">
    <source>
        <dbReference type="Pfam" id="PF20250"/>
    </source>
</evidence>
<dbReference type="Pfam" id="PF20250">
    <property type="entry name" value="FapA_N"/>
    <property type="match status" value="1"/>
</dbReference>
<proteinExistence type="predicted"/>
<dbReference type="AlphaFoldDB" id="A0A193GBR2"/>
<gene>
    <name evidence="3" type="ORF">BAU07_09240</name>
</gene>
<evidence type="ECO:0000313" key="3">
    <source>
        <dbReference type="EMBL" id="ANN77265.1"/>
    </source>
</evidence>
<dbReference type="STRING" id="463014.BAU07_09240"/>
<dbReference type="InterPro" id="IPR005646">
    <property type="entry name" value="FapA"/>
</dbReference>
<keyword evidence="1" id="KW-0175">Coiled coil</keyword>
<sequence length="599" mass="62483">MTQSYWLTLDPSTRELRAGFRPAAAAAPPDADMMHAALAARGWTAEALDRAALAAFLTRCREAAAQVSGEVLRQHHASAELATAGAVGVMQELAAIESNAARLGATLELMDPSEPAADPAAMDGSEVVEAVIGQVVDGSFELEITEDRLQVLLTLHARRGGSAVQLADVRAVLAEHKVVYGLDEDALLQAVERGVADAVPIASGIPPKPGSPTRFESLLQRERAAASAADDNALVDYRTLGNLVLVRTGMPLMRRIAATEGIDGIDVFGNPAPPPEPDDIPYDDNLSGVVRDPNDPEVLVAAIDGAPSVMPAGVSVNPVVEVDAVNLSSGNINFEGTLQVRGDITTGMSVKVSGDVLVSGTVEAAQIDAGGNIVVKGGIMGAAEGSSTTDAAARLAQVTARGSVQAMFIGNASISAGKDVVVEREIRQSDVAAGDSVTVGLKGSTQGNINGGQVRALRSVKAVTLGTMAGVRTVIQVGVNPHAQAQREALQRTRKRLTEEKAKLEQLLIFLRQHPEKAANGIGERAVQTHAKLLKDLAGVDARERRLAAETAVSEEATIHAARKIHGGVELVIVNRREEVSEDLPGGTAKLSDGKLIIR</sequence>
<dbReference type="InterPro" id="IPR046866">
    <property type="entry name" value="FapA_N"/>
</dbReference>
<dbReference type="KEGG" id="bfz:BAU07_09240"/>
<evidence type="ECO:0000256" key="1">
    <source>
        <dbReference type="SAM" id="Coils"/>
    </source>
</evidence>
<feature type="domain" description="Flagellar Assembly Protein A N-terminal region" evidence="2">
    <location>
        <begin position="140"/>
        <end position="310"/>
    </location>
</feature>
<dbReference type="EMBL" id="CP016172">
    <property type="protein sequence ID" value="ANN77265.1"/>
    <property type="molecule type" value="Genomic_DNA"/>
</dbReference>
<feature type="coiled-coil region" evidence="1">
    <location>
        <begin position="480"/>
        <end position="514"/>
    </location>
</feature>
<keyword evidence="4" id="KW-1185">Reference proteome</keyword>
<dbReference type="PANTHER" id="PTHR38032:SF1">
    <property type="entry name" value="RNA-BINDING PROTEIN KHPB N-TERMINAL DOMAIN-CONTAINING PROTEIN"/>
    <property type="match status" value="1"/>
</dbReference>
<evidence type="ECO:0000313" key="4">
    <source>
        <dbReference type="Proteomes" id="UP000091926"/>
    </source>
</evidence>
<name>A0A193GBR2_9BORD</name>